<comment type="caution">
    <text evidence="1">The sequence shown here is derived from an EMBL/GenBank/DDBJ whole genome shotgun (WGS) entry which is preliminary data.</text>
</comment>
<proteinExistence type="predicted"/>
<accession>A0ACC6P246</accession>
<organism evidence="1 2">
    <name type="scientific">Amphibiibacter pelophylacis</name>
    <dbReference type="NCBI Taxonomy" id="1799477"/>
    <lineage>
        <taxon>Bacteria</taxon>
        <taxon>Pseudomonadati</taxon>
        <taxon>Pseudomonadota</taxon>
        <taxon>Betaproteobacteria</taxon>
        <taxon>Burkholderiales</taxon>
        <taxon>Sphaerotilaceae</taxon>
        <taxon>Amphibiibacter</taxon>
    </lineage>
</organism>
<evidence type="ECO:0000313" key="2">
    <source>
        <dbReference type="Proteomes" id="UP001364695"/>
    </source>
</evidence>
<keyword evidence="2" id="KW-1185">Reference proteome</keyword>
<reference evidence="1" key="1">
    <citation type="submission" date="2023-10" db="EMBL/GenBank/DDBJ databases">
        <title>Amphibacter perezi, gen. nov., sp. nov. a novel taxa of the family Comamonadaceae, class Betaproteobacteria isolated from the skin microbiota of Pelophylax perezi from different populations.</title>
        <authorList>
            <person name="Costa S."/>
            <person name="Proenca D.N."/>
            <person name="Lopes I."/>
            <person name="Morais P.V."/>
        </authorList>
    </citation>
    <scope>NUCLEOTIDE SEQUENCE</scope>
    <source>
        <strain evidence="1">SL12-8</strain>
    </source>
</reference>
<evidence type="ECO:0000313" key="1">
    <source>
        <dbReference type="EMBL" id="MEJ7138245.1"/>
    </source>
</evidence>
<gene>
    <name evidence="1" type="ORF">RV045_07355</name>
</gene>
<dbReference type="EMBL" id="JAWDIE010000009">
    <property type="protein sequence ID" value="MEJ7138245.1"/>
    <property type="molecule type" value="Genomic_DNA"/>
</dbReference>
<name>A0ACC6P246_9BURK</name>
<protein>
    <submittedName>
        <fullName evidence="1">Hsp33 family molecular chaperone HslO</fullName>
    </submittedName>
</protein>
<sequence length="336" mass="36705">MTPMTSDSGDVLQSFLFDGLPVRGLLVRLGGSWRELLRRRQTLAPLPDAVRDTLGELAAAAVLMQANLKFEGALELQIQGDAALKLLVAEARHDLGFRATCKWTGPQHSQHPPEAHGNPDLARLVNTRGLGRCAITLDPGRARPGQQAWQGIVALNDASGQPLHRLSDALEHYMQQSEQLHTRFVLAADGETAAGILIQRLPLEGENNLGGERDSATRAAHDDAVERISHLVATVQREELLTLPAPELLRRLFWEDTLLDMGQRTPHYGCTCTRERVGGMLRHLGHDDVQALLAERGGHAEIACEFCGEHYRYDAVDVAHLFTPDPQGAPGPSGVQ</sequence>
<dbReference type="Proteomes" id="UP001364695">
    <property type="component" value="Unassembled WGS sequence"/>
</dbReference>